<feature type="region of interest" description="Disordered" evidence="1">
    <location>
        <begin position="1"/>
        <end position="65"/>
    </location>
</feature>
<gene>
    <name evidence="2" type="ORF">Tci_012459</name>
</gene>
<dbReference type="EMBL" id="BKCJ010001307">
    <property type="protein sequence ID" value="GEU40481.1"/>
    <property type="molecule type" value="Genomic_DNA"/>
</dbReference>
<feature type="region of interest" description="Disordered" evidence="1">
    <location>
        <begin position="183"/>
        <end position="241"/>
    </location>
</feature>
<sequence length="414" mass="46596">MMVQAPEEVGEGSKVPTDTHHTAIVTQPSSSQPQRKQKSKRKQRVESYEDKEILSDQEDASKQERMIDNIDQGVEITLVDKTQGRMNKVDMFGVNDLDGDEVIVDDAAGENVEQSTKDAEKEVGIVDPVTTAGEVVTTAEDVKVTTAATTSQISKDELTLAQTLIEIKAAKPKARWLIVQEPSEFRTTSSSQPSQLPQAKDKEIVEKRSKKTQAEVTEGSSKRAGDELEQESAKRQKLEKEDDSAELKRCLEIVPEDDDDVTIEATTISSNSQTIVDYKIYKEGKKSYFKIIRADGNSQSYLTFGKMFKNFNKEDLEVLWSIIKERFKKIKPMDDMDNLLFQTLKTMFEHHDSEGEHQVYKRIVRIKGLHGVTTAQCCWYTRLLMSLTKVNAASSRVTTADRVTTAGWIKTEMA</sequence>
<protein>
    <submittedName>
        <fullName evidence="2">Uncharacterized protein</fullName>
    </submittedName>
</protein>
<accession>A0A6L2JTT1</accession>
<reference evidence="2" key="1">
    <citation type="journal article" date="2019" name="Sci. Rep.">
        <title>Draft genome of Tanacetum cinerariifolium, the natural source of mosquito coil.</title>
        <authorList>
            <person name="Yamashiro T."/>
            <person name="Shiraishi A."/>
            <person name="Satake H."/>
            <person name="Nakayama K."/>
        </authorList>
    </citation>
    <scope>NUCLEOTIDE SEQUENCE</scope>
</reference>
<proteinExistence type="predicted"/>
<name>A0A6L2JTT1_TANCI</name>
<comment type="caution">
    <text evidence="2">The sequence shown here is derived from an EMBL/GenBank/DDBJ whole genome shotgun (WGS) entry which is preliminary data.</text>
</comment>
<dbReference type="AlphaFoldDB" id="A0A6L2JTT1"/>
<evidence type="ECO:0000313" key="2">
    <source>
        <dbReference type="EMBL" id="GEU40481.1"/>
    </source>
</evidence>
<evidence type="ECO:0000256" key="1">
    <source>
        <dbReference type="SAM" id="MobiDB-lite"/>
    </source>
</evidence>
<feature type="compositionally biased region" description="Basic and acidic residues" evidence="1">
    <location>
        <begin position="220"/>
        <end position="241"/>
    </location>
</feature>
<organism evidence="2">
    <name type="scientific">Tanacetum cinerariifolium</name>
    <name type="common">Dalmatian daisy</name>
    <name type="synonym">Chrysanthemum cinerariifolium</name>
    <dbReference type="NCBI Taxonomy" id="118510"/>
    <lineage>
        <taxon>Eukaryota</taxon>
        <taxon>Viridiplantae</taxon>
        <taxon>Streptophyta</taxon>
        <taxon>Embryophyta</taxon>
        <taxon>Tracheophyta</taxon>
        <taxon>Spermatophyta</taxon>
        <taxon>Magnoliopsida</taxon>
        <taxon>eudicotyledons</taxon>
        <taxon>Gunneridae</taxon>
        <taxon>Pentapetalae</taxon>
        <taxon>asterids</taxon>
        <taxon>campanulids</taxon>
        <taxon>Asterales</taxon>
        <taxon>Asteraceae</taxon>
        <taxon>Asteroideae</taxon>
        <taxon>Anthemideae</taxon>
        <taxon>Anthemidinae</taxon>
        <taxon>Tanacetum</taxon>
    </lineage>
</organism>
<feature type="compositionally biased region" description="Basic and acidic residues" evidence="1">
    <location>
        <begin position="44"/>
        <end position="65"/>
    </location>
</feature>
<feature type="compositionally biased region" description="Low complexity" evidence="1">
    <location>
        <begin position="189"/>
        <end position="198"/>
    </location>
</feature>